<dbReference type="PANTHER" id="PTHR43591">
    <property type="entry name" value="METHYLTRANSFERASE"/>
    <property type="match status" value="1"/>
</dbReference>
<dbReference type="PROSITE" id="PS51257">
    <property type="entry name" value="PROKAR_LIPOPROTEIN"/>
    <property type="match status" value="1"/>
</dbReference>
<evidence type="ECO:0000313" key="2">
    <source>
        <dbReference type="EMBL" id="KAF4507916.1"/>
    </source>
</evidence>
<dbReference type="OrthoDB" id="2013972at2759"/>
<gene>
    <name evidence="2" type="ORF">G6O67_004364</name>
</gene>
<accession>A0A8H4LZQ9</accession>
<dbReference type="Gene3D" id="3.40.50.150">
    <property type="entry name" value="Vaccinia Virus protein VP39"/>
    <property type="match status" value="1"/>
</dbReference>
<keyword evidence="3" id="KW-1185">Reference proteome</keyword>
<evidence type="ECO:0000256" key="1">
    <source>
        <dbReference type="ARBA" id="ARBA00038158"/>
    </source>
</evidence>
<dbReference type="CDD" id="cd02440">
    <property type="entry name" value="AdoMet_MTases"/>
    <property type="match status" value="1"/>
</dbReference>
<dbReference type="Proteomes" id="UP000557566">
    <property type="component" value="Unassembled WGS sequence"/>
</dbReference>
<evidence type="ECO:0000313" key="3">
    <source>
        <dbReference type="Proteomes" id="UP000557566"/>
    </source>
</evidence>
<name>A0A8H4LZQ9_9HYPO</name>
<dbReference type="EMBL" id="JAAVMX010000005">
    <property type="protein sequence ID" value="KAF4507916.1"/>
    <property type="molecule type" value="Genomic_DNA"/>
</dbReference>
<comment type="caution">
    <text evidence="2">The sequence shown here is derived from an EMBL/GenBank/DDBJ whole genome shotgun (WGS) entry which is preliminary data.</text>
</comment>
<organism evidence="2 3">
    <name type="scientific">Ophiocordyceps sinensis</name>
    <dbReference type="NCBI Taxonomy" id="72228"/>
    <lineage>
        <taxon>Eukaryota</taxon>
        <taxon>Fungi</taxon>
        <taxon>Dikarya</taxon>
        <taxon>Ascomycota</taxon>
        <taxon>Pezizomycotina</taxon>
        <taxon>Sordariomycetes</taxon>
        <taxon>Hypocreomycetidae</taxon>
        <taxon>Hypocreales</taxon>
        <taxon>Ophiocordycipitaceae</taxon>
        <taxon>Ophiocordyceps</taxon>
    </lineage>
</organism>
<dbReference type="PANTHER" id="PTHR43591:SF14">
    <property type="entry name" value="METHYLTRANSFERASE"/>
    <property type="match status" value="1"/>
</dbReference>
<dbReference type="Pfam" id="PF13489">
    <property type="entry name" value="Methyltransf_23"/>
    <property type="match status" value="1"/>
</dbReference>
<sequence>MTTRQTPSGDGSDIKTSVGLRNFQFTFNCSSMSCGSSRFIETEAMPGQIRESSVSLSESVQTFPEEFGRTYHAYRAGSYAFPNDVPEQERLALQGEALKKLFDDRLFFAPLSQSTPPRTILDVATGVGDWAIQMGDLFPDSEVIATDLSPIQPKQVPPNVNFYVEDSSDPWEYSQRFDYIHTRATAGCWASFEKQVAEQALATLEPGGWFESQEMDSVVACDDGTLDPNGPMIRWFQELTMAGEGCDRSFVLGATLKDVYERVGFVDVQQRIFKIPINGWAKDERFKELGRMWEKNIATGLSGFSLRMFNRAYGRSPAEIEVSLVDVRQEISNPQIHAYMPIYVVWGRKPFAGEGPIPTPSF</sequence>
<reference evidence="2 3" key="1">
    <citation type="journal article" date="2020" name="Genome Biol. Evol.">
        <title>A new high-quality draft genome assembly of the Chinese cordyceps Ophiocordyceps sinensis.</title>
        <authorList>
            <person name="Shu R."/>
            <person name="Zhang J."/>
            <person name="Meng Q."/>
            <person name="Zhang H."/>
            <person name="Zhou G."/>
            <person name="Li M."/>
            <person name="Wu P."/>
            <person name="Zhao Y."/>
            <person name="Chen C."/>
            <person name="Qin Q."/>
        </authorList>
    </citation>
    <scope>NUCLEOTIDE SEQUENCE [LARGE SCALE GENOMIC DNA]</scope>
    <source>
        <strain evidence="2 3">IOZ07</strain>
    </source>
</reference>
<comment type="similarity">
    <text evidence="1">Belongs to the methyltransferase superfamily. LaeA methyltransferase family.</text>
</comment>
<dbReference type="AlphaFoldDB" id="A0A8H4LZQ9"/>
<proteinExistence type="inferred from homology"/>
<evidence type="ECO:0008006" key="4">
    <source>
        <dbReference type="Google" id="ProtNLM"/>
    </source>
</evidence>
<protein>
    <recommendedName>
        <fullName evidence="4">Methyltransferase</fullName>
    </recommendedName>
</protein>
<dbReference type="InterPro" id="IPR029063">
    <property type="entry name" value="SAM-dependent_MTases_sf"/>
</dbReference>
<dbReference type="SUPFAM" id="SSF53335">
    <property type="entry name" value="S-adenosyl-L-methionine-dependent methyltransferases"/>
    <property type="match status" value="1"/>
</dbReference>
<dbReference type="GO" id="GO:0008168">
    <property type="term" value="F:methyltransferase activity"/>
    <property type="evidence" value="ECO:0007669"/>
    <property type="project" value="TreeGrafter"/>
</dbReference>